<accession>A0A3S4R410</accession>
<comment type="subcellular location">
    <subcellularLocation>
        <location evidence="1">Target cell</location>
        <location evidence="1">Target cell cytoplasm</location>
    </subcellularLocation>
</comment>
<sequence length="539" mass="59446">MADKILLVQVLINRLQSKLPMLHSLLSTWQFTIATSGTATNISMAVAAQAGSQTIGAMAGAAFTSLVQISHISLINNKGDIAKTFKDLGSKDNVKRFAFDVISAGITQKIEKNFAVQAGQDKLKFSDQMLKMLVQSTSNSLLETAIYNTDLDKNLTKNLRSGLAGIFNQEIFGRLVKPLDENDIGFINNTKHKLAAALTGCISAEIAKNDCESAALGAMIGEMWADRKIDNPNTLTDKQRQQIINESRLAASFAAFIFDKDINTAANMASEAVRWNSTAEIALGHEWNQITSDIDGTYAKEQLQAIKDIPDNLAELSENITYLKNSNNDFIICIRTTTQSCLPKQGQRYATQNEISEGYRNFILDIIPIPGGTSAKAVVKKSGRVVSEAVVNKPANNIGKNNANYRRDRHEKITAKGIQTEKVNELRKLFDENNASKSIKIGNKTLHQEANSSGLTRIFKGASDEEVKRYFMDLTGQPLPPPRNIPNKGIVYVAKTPYGNFNLRVFASSSDRSGPVWTIDIPKKLTKSRKNPEIKFLRR</sequence>
<reference evidence="7 8" key="1">
    <citation type="submission" date="2018-12" db="EMBL/GenBank/DDBJ databases">
        <authorList>
            <consortium name="Pathogen Informatics"/>
        </authorList>
    </citation>
    <scope>NUCLEOTIDE SEQUENCE [LARGE SCALE GENOMIC DNA]</scope>
    <source>
        <strain evidence="7 8">NCTC10297</strain>
    </source>
</reference>
<keyword evidence="3" id="KW-1266">Target cell cytoplasm</keyword>
<evidence type="ECO:0000259" key="6">
    <source>
        <dbReference type="Pfam" id="PF04830"/>
    </source>
</evidence>
<name>A0A3S4R410_9GAMM</name>
<dbReference type="Pfam" id="PF04830">
    <property type="entry name" value="DUF637"/>
    <property type="match status" value="1"/>
</dbReference>
<dbReference type="RefSeq" id="WP_126329422.1">
    <property type="nucleotide sequence ID" value="NZ_LR134343.1"/>
</dbReference>
<dbReference type="GO" id="GO:0090729">
    <property type="term" value="F:toxin activity"/>
    <property type="evidence" value="ECO:0007669"/>
    <property type="project" value="UniProtKB-KW"/>
</dbReference>
<evidence type="ECO:0000259" key="5">
    <source>
        <dbReference type="Pfam" id="PF04829"/>
    </source>
</evidence>
<dbReference type="AlphaFoldDB" id="A0A3S4R410"/>
<evidence type="ECO:0000256" key="1">
    <source>
        <dbReference type="ARBA" id="ARBA00004219"/>
    </source>
</evidence>
<dbReference type="InterPro" id="IPR006915">
    <property type="entry name" value="DUF637_hemagglutn_put"/>
</dbReference>
<protein>
    <submittedName>
        <fullName evidence="7">Possible hemagglutinin (DUF637)</fullName>
    </submittedName>
</protein>
<dbReference type="KEGG" id="mcun:NCTC10297_00144"/>
<evidence type="ECO:0000313" key="8">
    <source>
        <dbReference type="Proteomes" id="UP000274100"/>
    </source>
</evidence>
<feature type="domain" description="DUF637" evidence="6">
    <location>
        <begin position="59"/>
        <end position="218"/>
    </location>
</feature>
<dbReference type="EMBL" id="LR134343">
    <property type="protein sequence ID" value="VEG12228.1"/>
    <property type="molecule type" value="Genomic_DNA"/>
</dbReference>
<evidence type="ECO:0000256" key="2">
    <source>
        <dbReference type="ARBA" id="ARBA00022656"/>
    </source>
</evidence>
<evidence type="ECO:0000256" key="4">
    <source>
        <dbReference type="ARBA" id="ARBA00023026"/>
    </source>
</evidence>
<proteinExistence type="predicted"/>
<evidence type="ECO:0000256" key="3">
    <source>
        <dbReference type="ARBA" id="ARBA00022913"/>
    </source>
</evidence>
<dbReference type="InterPro" id="IPR006914">
    <property type="entry name" value="VENN_dom"/>
</dbReference>
<keyword evidence="4" id="KW-0843">Virulence</keyword>
<keyword evidence="2" id="KW-0800">Toxin</keyword>
<gene>
    <name evidence="7" type="ORF">NCTC10297_00144</name>
</gene>
<organism evidence="7 8">
    <name type="scientific">Moraxella cuniculi</name>
    <dbReference type="NCBI Taxonomy" id="34061"/>
    <lineage>
        <taxon>Bacteria</taxon>
        <taxon>Pseudomonadati</taxon>
        <taxon>Pseudomonadota</taxon>
        <taxon>Gammaproteobacteria</taxon>
        <taxon>Moraxellales</taxon>
        <taxon>Moraxellaceae</taxon>
        <taxon>Moraxella</taxon>
    </lineage>
</organism>
<dbReference type="Proteomes" id="UP000274100">
    <property type="component" value="Chromosome"/>
</dbReference>
<dbReference type="Pfam" id="PF04829">
    <property type="entry name" value="PT-VENN"/>
    <property type="match status" value="1"/>
</dbReference>
<feature type="domain" description="VENN motif-containing" evidence="5">
    <location>
        <begin position="232"/>
        <end position="276"/>
    </location>
</feature>
<dbReference type="OrthoDB" id="6647264at2"/>
<evidence type="ECO:0000313" key="7">
    <source>
        <dbReference type="EMBL" id="VEG12228.1"/>
    </source>
</evidence>